<dbReference type="Proteomes" id="UP001283361">
    <property type="component" value="Unassembled WGS sequence"/>
</dbReference>
<name>A0AAE0ZBL3_9GAST</name>
<sequence>MSNACAEVLYLPSTATSIFIEIVIEIDSAVEPRWHIAFHDSTQDNPSVSDPTSSYADRIYLPDSVIAKREGVTKFASDKLVFLRKTFRRDRAKGQGTDTKQVINSDGLGMSRTCDASDKQRFDYLMGSRSASRTVSLISVMMPSKEKKQSAVEETEGRGEKDILRKGGME</sequence>
<gene>
    <name evidence="2" type="ORF">RRG08_002152</name>
</gene>
<feature type="compositionally biased region" description="Basic and acidic residues" evidence="1">
    <location>
        <begin position="144"/>
        <end position="170"/>
    </location>
</feature>
<proteinExistence type="predicted"/>
<dbReference type="AlphaFoldDB" id="A0AAE0ZBL3"/>
<organism evidence="2 3">
    <name type="scientific">Elysia crispata</name>
    <name type="common">lettuce slug</name>
    <dbReference type="NCBI Taxonomy" id="231223"/>
    <lineage>
        <taxon>Eukaryota</taxon>
        <taxon>Metazoa</taxon>
        <taxon>Spiralia</taxon>
        <taxon>Lophotrochozoa</taxon>
        <taxon>Mollusca</taxon>
        <taxon>Gastropoda</taxon>
        <taxon>Heterobranchia</taxon>
        <taxon>Euthyneura</taxon>
        <taxon>Panpulmonata</taxon>
        <taxon>Sacoglossa</taxon>
        <taxon>Placobranchoidea</taxon>
        <taxon>Plakobranchidae</taxon>
        <taxon>Elysia</taxon>
    </lineage>
</organism>
<evidence type="ECO:0000313" key="3">
    <source>
        <dbReference type="Proteomes" id="UP001283361"/>
    </source>
</evidence>
<dbReference type="EMBL" id="JAWDGP010004263">
    <property type="protein sequence ID" value="KAK3765906.1"/>
    <property type="molecule type" value="Genomic_DNA"/>
</dbReference>
<reference evidence="2" key="1">
    <citation type="journal article" date="2023" name="G3 (Bethesda)">
        <title>A reference genome for the long-term kleptoplast-retaining sea slug Elysia crispata morphotype clarki.</title>
        <authorList>
            <person name="Eastman K.E."/>
            <person name="Pendleton A.L."/>
            <person name="Shaikh M.A."/>
            <person name="Suttiyut T."/>
            <person name="Ogas R."/>
            <person name="Tomko P."/>
            <person name="Gavelis G."/>
            <person name="Widhalm J.R."/>
            <person name="Wisecaver J.H."/>
        </authorList>
    </citation>
    <scope>NUCLEOTIDE SEQUENCE</scope>
    <source>
        <strain evidence="2">ECLA1</strain>
    </source>
</reference>
<feature type="region of interest" description="Disordered" evidence="1">
    <location>
        <begin position="143"/>
        <end position="170"/>
    </location>
</feature>
<accession>A0AAE0ZBL3</accession>
<keyword evidence="3" id="KW-1185">Reference proteome</keyword>
<protein>
    <submittedName>
        <fullName evidence="2">Uncharacterized protein</fullName>
    </submittedName>
</protein>
<evidence type="ECO:0000256" key="1">
    <source>
        <dbReference type="SAM" id="MobiDB-lite"/>
    </source>
</evidence>
<comment type="caution">
    <text evidence="2">The sequence shown here is derived from an EMBL/GenBank/DDBJ whole genome shotgun (WGS) entry which is preliminary data.</text>
</comment>
<evidence type="ECO:0000313" key="2">
    <source>
        <dbReference type="EMBL" id="KAK3765906.1"/>
    </source>
</evidence>